<dbReference type="RefSeq" id="WP_353332520.1">
    <property type="nucleotide sequence ID" value="NZ_AP028055.1"/>
</dbReference>
<dbReference type="PANTHER" id="PTHR22926">
    <property type="entry name" value="PHOSPHO-N-ACETYLMURAMOYL-PENTAPEPTIDE-TRANSFERASE"/>
    <property type="match status" value="1"/>
</dbReference>
<feature type="transmembrane region" description="Helical" evidence="7">
    <location>
        <begin position="179"/>
        <end position="198"/>
    </location>
</feature>
<feature type="transmembrane region" description="Helical" evidence="7">
    <location>
        <begin position="90"/>
        <end position="110"/>
    </location>
</feature>
<evidence type="ECO:0000256" key="3">
    <source>
        <dbReference type="ARBA" id="ARBA00022679"/>
    </source>
</evidence>
<evidence type="ECO:0000313" key="8">
    <source>
        <dbReference type="EMBL" id="BEG97978.1"/>
    </source>
</evidence>
<feature type="transmembrane region" description="Helical" evidence="7">
    <location>
        <begin position="122"/>
        <end position="140"/>
    </location>
</feature>
<feature type="transmembrane region" description="Helical" evidence="7">
    <location>
        <begin position="265"/>
        <end position="286"/>
    </location>
</feature>
<organism evidence="8 9">
    <name type="scientific">Bacteroides sedimenti</name>
    <dbReference type="NCBI Taxonomy" id="2136147"/>
    <lineage>
        <taxon>Bacteria</taxon>
        <taxon>Pseudomonadati</taxon>
        <taxon>Bacteroidota</taxon>
        <taxon>Bacteroidia</taxon>
        <taxon>Bacteroidales</taxon>
        <taxon>Bacteroidaceae</taxon>
        <taxon>Bacteroides</taxon>
    </lineage>
</organism>
<keyword evidence="6 7" id="KW-0472">Membrane</keyword>
<reference evidence="8 9" key="1">
    <citation type="submission" date="2023-04" db="EMBL/GenBank/DDBJ databases">
        <title>Draft genome sequence of acteroides sedimenti strain YN3PY1.</title>
        <authorList>
            <person name="Yoshida N."/>
        </authorList>
    </citation>
    <scope>NUCLEOTIDE SEQUENCE [LARGE SCALE GENOMIC DNA]</scope>
    <source>
        <strain evidence="8 9">YN3PY1</strain>
    </source>
</reference>
<gene>
    <name evidence="8" type="ORF">BSYN_02430</name>
</gene>
<evidence type="ECO:0000256" key="5">
    <source>
        <dbReference type="ARBA" id="ARBA00022989"/>
    </source>
</evidence>
<dbReference type="Proteomes" id="UP001496674">
    <property type="component" value="Chromosome"/>
</dbReference>
<feature type="transmembrane region" description="Helical" evidence="7">
    <location>
        <begin position="235"/>
        <end position="253"/>
    </location>
</feature>
<evidence type="ECO:0000256" key="4">
    <source>
        <dbReference type="ARBA" id="ARBA00022692"/>
    </source>
</evidence>
<evidence type="ECO:0000256" key="7">
    <source>
        <dbReference type="SAM" id="Phobius"/>
    </source>
</evidence>
<name>A0ABM8IA88_9BACE</name>
<dbReference type="CDD" id="cd06853">
    <property type="entry name" value="GT_WecA_like"/>
    <property type="match status" value="1"/>
</dbReference>
<evidence type="ECO:0000313" key="9">
    <source>
        <dbReference type="Proteomes" id="UP001496674"/>
    </source>
</evidence>
<dbReference type="InterPro" id="IPR000715">
    <property type="entry name" value="Glycosyl_transferase_4"/>
</dbReference>
<keyword evidence="9" id="KW-1185">Reference proteome</keyword>
<feature type="transmembrane region" description="Helical" evidence="7">
    <location>
        <begin position="341"/>
        <end position="359"/>
    </location>
</feature>
<proteinExistence type="predicted"/>
<evidence type="ECO:0000256" key="6">
    <source>
        <dbReference type="ARBA" id="ARBA00023136"/>
    </source>
</evidence>
<dbReference type="GO" id="GO:0016740">
    <property type="term" value="F:transferase activity"/>
    <property type="evidence" value="ECO:0007669"/>
    <property type="project" value="UniProtKB-KW"/>
</dbReference>
<keyword evidence="2" id="KW-1003">Cell membrane</keyword>
<comment type="subcellular location">
    <subcellularLocation>
        <location evidence="1">Cell membrane</location>
        <topology evidence="1">Multi-pass membrane protein</topology>
    </subcellularLocation>
</comment>
<feature type="transmembrane region" description="Helical" evidence="7">
    <location>
        <begin position="316"/>
        <end position="335"/>
    </location>
</feature>
<feature type="transmembrane region" description="Helical" evidence="7">
    <location>
        <begin position="55"/>
        <end position="78"/>
    </location>
</feature>
<dbReference type="PROSITE" id="PS01348">
    <property type="entry name" value="MRAY_2"/>
    <property type="match status" value="1"/>
</dbReference>
<keyword evidence="5 7" id="KW-1133">Transmembrane helix</keyword>
<keyword evidence="3 8" id="KW-0808">Transferase</keyword>
<dbReference type="PANTHER" id="PTHR22926:SF3">
    <property type="entry name" value="UNDECAPRENYL-PHOSPHATE ALPHA-N-ACETYLGLUCOSAMINYL 1-PHOSPHATE TRANSFERASE"/>
    <property type="match status" value="1"/>
</dbReference>
<sequence>MKEYLIYISFIALSFILALVIESFLLPKIIAISRKKCLFDIPDERKQHGALISRLGGISFLPTLLLATTITLFISIKVNETTDYSQFYDILTDFMMVVSGVMILYIIGIKDDLTEVNYRKKFVAQFIASIFLILSGTYINNLYGLFGIYYIPMWIGAPLTILLCIFITNSINLIDGIDGLASGICGIALTFYGCLFFVSEQWTYAIICFSMLGTLTSFFYFNVLSRRNKIFMGDTGSLMLGFLLSFLGIRLAMNLPEITSFTPEGGILTIGSALFVPMFDTIKVMYARIRVHRNMFCPDRRHIHHRLIDIGFSNRATMLMIIAASLLITLTNFIALNYIDINIVFFIDLLVIYTYNKVIATARNKKREREISLARFPQKGSQNSCETLM</sequence>
<keyword evidence="4 7" id="KW-0812">Transmembrane</keyword>
<dbReference type="EMBL" id="AP028055">
    <property type="protein sequence ID" value="BEG97978.1"/>
    <property type="molecule type" value="Genomic_DNA"/>
</dbReference>
<evidence type="ECO:0000256" key="2">
    <source>
        <dbReference type="ARBA" id="ARBA00022475"/>
    </source>
</evidence>
<protein>
    <submittedName>
        <fullName evidence="8">Undecaprenyl-phosphate alpha-N-acetylglucosaminyl 1-phosphate transferase</fullName>
    </submittedName>
</protein>
<feature type="transmembrane region" description="Helical" evidence="7">
    <location>
        <begin position="204"/>
        <end position="223"/>
    </location>
</feature>
<accession>A0ABM8IA88</accession>
<feature type="transmembrane region" description="Helical" evidence="7">
    <location>
        <begin position="6"/>
        <end position="26"/>
    </location>
</feature>
<dbReference type="Pfam" id="PF00953">
    <property type="entry name" value="Glycos_transf_4"/>
    <property type="match status" value="1"/>
</dbReference>
<evidence type="ECO:0000256" key="1">
    <source>
        <dbReference type="ARBA" id="ARBA00004651"/>
    </source>
</evidence>
<feature type="transmembrane region" description="Helical" evidence="7">
    <location>
        <begin position="146"/>
        <end position="167"/>
    </location>
</feature>
<dbReference type="InterPro" id="IPR018480">
    <property type="entry name" value="PNAcMuramoyl-5peptid_Trfase_CS"/>
</dbReference>